<dbReference type="GO" id="GO:0009103">
    <property type="term" value="P:lipopolysaccharide biosynthetic process"/>
    <property type="evidence" value="ECO:0007669"/>
    <property type="project" value="TreeGrafter"/>
</dbReference>
<feature type="domain" description="Glycosyl transferase family 1" evidence="2">
    <location>
        <begin position="193"/>
        <end position="357"/>
    </location>
</feature>
<dbReference type="AlphaFoldDB" id="A0A1T5AP86"/>
<protein>
    <submittedName>
        <fullName evidence="3">Glycosyltransferase involved in cell wall bisynthesis</fullName>
    </submittedName>
</protein>
<dbReference type="RefSeq" id="WP_079719346.1">
    <property type="nucleotide sequence ID" value="NZ_FUYY01000001.1"/>
</dbReference>
<dbReference type="PANTHER" id="PTHR46401">
    <property type="entry name" value="GLYCOSYLTRANSFERASE WBBK-RELATED"/>
    <property type="match status" value="1"/>
</dbReference>
<reference evidence="4" key="1">
    <citation type="submission" date="2017-02" db="EMBL/GenBank/DDBJ databases">
        <authorList>
            <person name="Varghese N."/>
            <person name="Submissions S."/>
        </authorList>
    </citation>
    <scope>NUCLEOTIDE SEQUENCE [LARGE SCALE GENOMIC DNA]</scope>
    <source>
        <strain evidence="4">DSM 23405</strain>
    </source>
</reference>
<evidence type="ECO:0000313" key="3">
    <source>
        <dbReference type="EMBL" id="SKB36637.1"/>
    </source>
</evidence>
<dbReference type="OrthoDB" id="9816564at2"/>
<sequence length="384" mass="44933">MRILFYTTSYFAKHGGSIQSIELHRHLKKFSAVEAIEIFPEKHERLAVHKKGKITFRDILRRSGLFQTLSFFRRNRFYLKGLTKKVEEFKPDVLLIRIDSNFLQISILKKKFPNLLICAQINGSPFDENYKNIAFKKYFLQLQYKAYLKTDLNIFISDFSRKNIMGLDFNPNKNIVVHNGTNVAKFFPISNKNDLRLKLGYPKGAFIFGYIGTLDHHKKMEILINSFYDLQKKHENLFLIIIGDGPAFNKIKQRINYLSLTDKTSMSGWLNHKNINAHINCFDVAVHHYANPYMNPLKIFEYLSAGLPVIAPNIPSIQNSFKTDEDLLITRANEDSLKLEMERIMNDDVLRTKLSNKQNLIKKVENNFTWDKYAERILNNLQKL</sequence>
<dbReference type="SUPFAM" id="SSF53756">
    <property type="entry name" value="UDP-Glycosyltransferase/glycogen phosphorylase"/>
    <property type="match status" value="1"/>
</dbReference>
<dbReference type="Proteomes" id="UP000190230">
    <property type="component" value="Unassembled WGS sequence"/>
</dbReference>
<evidence type="ECO:0000259" key="2">
    <source>
        <dbReference type="Pfam" id="PF00534"/>
    </source>
</evidence>
<gene>
    <name evidence="3" type="ORF">SAMN05660776_0749</name>
</gene>
<dbReference type="GO" id="GO:0016757">
    <property type="term" value="F:glycosyltransferase activity"/>
    <property type="evidence" value="ECO:0007669"/>
    <property type="project" value="InterPro"/>
</dbReference>
<dbReference type="PANTHER" id="PTHR46401:SF2">
    <property type="entry name" value="GLYCOSYLTRANSFERASE WBBK-RELATED"/>
    <property type="match status" value="1"/>
</dbReference>
<dbReference type="InterPro" id="IPR001296">
    <property type="entry name" value="Glyco_trans_1"/>
</dbReference>
<evidence type="ECO:0000256" key="1">
    <source>
        <dbReference type="ARBA" id="ARBA00022679"/>
    </source>
</evidence>
<dbReference type="Pfam" id="PF00534">
    <property type="entry name" value="Glycos_transf_1"/>
    <property type="match status" value="1"/>
</dbReference>
<dbReference type="Gene3D" id="3.40.50.2000">
    <property type="entry name" value="Glycogen Phosphorylase B"/>
    <property type="match status" value="2"/>
</dbReference>
<dbReference type="EMBL" id="FUYY01000001">
    <property type="protein sequence ID" value="SKB36637.1"/>
    <property type="molecule type" value="Genomic_DNA"/>
</dbReference>
<evidence type="ECO:0000313" key="4">
    <source>
        <dbReference type="Proteomes" id="UP000190230"/>
    </source>
</evidence>
<organism evidence="3 4">
    <name type="scientific">Salegentibacter holothuriorum</name>
    <dbReference type="NCBI Taxonomy" id="241145"/>
    <lineage>
        <taxon>Bacteria</taxon>
        <taxon>Pseudomonadati</taxon>
        <taxon>Bacteroidota</taxon>
        <taxon>Flavobacteriia</taxon>
        <taxon>Flavobacteriales</taxon>
        <taxon>Flavobacteriaceae</taxon>
        <taxon>Salegentibacter</taxon>
    </lineage>
</organism>
<keyword evidence="4" id="KW-1185">Reference proteome</keyword>
<keyword evidence="1 3" id="KW-0808">Transferase</keyword>
<proteinExistence type="predicted"/>
<dbReference type="STRING" id="241145.SAMN05660776_0749"/>
<accession>A0A1T5AP86</accession>
<name>A0A1T5AP86_9FLAO</name>
<dbReference type="CDD" id="cd03801">
    <property type="entry name" value="GT4_PimA-like"/>
    <property type="match status" value="1"/>
</dbReference>